<gene>
    <name evidence="2" type="ORF">ElyMa_002448000</name>
</gene>
<keyword evidence="3" id="KW-1185">Reference proteome</keyword>
<reference evidence="2 3" key="1">
    <citation type="journal article" date="2021" name="Elife">
        <title>Chloroplast acquisition without the gene transfer in kleptoplastic sea slugs, Plakobranchus ocellatus.</title>
        <authorList>
            <person name="Maeda T."/>
            <person name="Takahashi S."/>
            <person name="Yoshida T."/>
            <person name="Shimamura S."/>
            <person name="Takaki Y."/>
            <person name="Nagai Y."/>
            <person name="Toyoda A."/>
            <person name="Suzuki Y."/>
            <person name="Arimoto A."/>
            <person name="Ishii H."/>
            <person name="Satoh N."/>
            <person name="Nishiyama T."/>
            <person name="Hasebe M."/>
            <person name="Maruyama T."/>
            <person name="Minagawa J."/>
            <person name="Obokata J."/>
            <person name="Shigenobu S."/>
        </authorList>
    </citation>
    <scope>NUCLEOTIDE SEQUENCE [LARGE SCALE GENOMIC DNA]</scope>
</reference>
<evidence type="ECO:0000313" key="2">
    <source>
        <dbReference type="EMBL" id="GFR85723.1"/>
    </source>
</evidence>
<proteinExistence type="predicted"/>
<comment type="caution">
    <text evidence="2">The sequence shown here is derived from an EMBL/GenBank/DDBJ whole genome shotgun (WGS) entry which is preliminary data.</text>
</comment>
<organism evidence="2 3">
    <name type="scientific">Elysia marginata</name>
    <dbReference type="NCBI Taxonomy" id="1093978"/>
    <lineage>
        <taxon>Eukaryota</taxon>
        <taxon>Metazoa</taxon>
        <taxon>Spiralia</taxon>
        <taxon>Lophotrochozoa</taxon>
        <taxon>Mollusca</taxon>
        <taxon>Gastropoda</taxon>
        <taxon>Heterobranchia</taxon>
        <taxon>Euthyneura</taxon>
        <taxon>Panpulmonata</taxon>
        <taxon>Sacoglossa</taxon>
        <taxon>Placobranchoidea</taxon>
        <taxon>Plakobranchidae</taxon>
        <taxon>Elysia</taxon>
    </lineage>
</organism>
<feature type="signal peptide" evidence="1">
    <location>
        <begin position="1"/>
        <end position="25"/>
    </location>
</feature>
<dbReference type="InterPro" id="IPR021381">
    <property type="entry name" value="DUF3011"/>
</dbReference>
<protein>
    <submittedName>
        <fullName evidence="2">D-galacturonic acid binding lectin</fullName>
    </submittedName>
</protein>
<evidence type="ECO:0000313" key="3">
    <source>
        <dbReference type="Proteomes" id="UP000762676"/>
    </source>
</evidence>
<sequence>MGMSLRLRQLALALTIVFSLDGAHSVCRRMTLKSNKHGYNRLTVNEAAHVTSITPEKVFSNSACVPGVGYGHFGTEIWVNKGCRAEFKVCFTHGANAEVTCSSKGHGHKACHAPANVSSVVVKKQYSKAPCIHGVSYRIVGPSLEVLNGCRATFVIGHTPHTN</sequence>
<dbReference type="EMBL" id="BMAT01005034">
    <property type="protein sequence ID" value="GFR85723.1"/>
    <property type="molecule type" value="Genomic_DNA"/>
</dbReference>
<accession>A0AAV4GJN1</accession>
<dbReference type="AlphaFoldDB" id="A0AAV4GJN1"/>
<name>A0AAV4GJN1_9GAST</name>
<dbReference type="Pfam" id="PF11218">
    <property type="entry name" value="DUF3011"/>
    <property type="match status" value="1"/>
</dbReference>
<evidence type="ECO:0000256" key="1">
    <source>
        <dbReference type="SAM" id="SignalP"/>
    </source>
</evidence>
<keyword evidence="1" id="KW-0732">Signal</keyword>
<dbReference type="Proteomes" id="UP000762676">
    <property type="component" value="Unassembled WGS sequence"/>
</dbReference>
<feature type="chain" id="PRO_5043539839" evidence="1">
    <location>
        <begin position="26"/>
        <end position="163"/>
    </location>
</feature>